<gene>
    <name evidence="1" type="ORF">L1987_45729</name>
</gene>
<organism evidence="1 2">
    <name type="scientific">Smallanthus sonchifolius</name>
    <dbReference type="NCBI Taxonomy" id="185202"/>
    <lineage>
        <taxon>Eukaryota</taxon>
        <taxon>Viridiplantae</taxon>
        <taxon>Streptophyta</taxon>
        <taxon>Embryophyta</taxon>
        <taxon>Tracheophyta</taxon>
        <taxon>Spermatophyta</taxon>
        <taxon>Magnoliopsida</taxon>
        <taxon>eudicotyledons</taxon>
        <taxon>Gunneridae</taxon>
        <taxon>Pentapetalae</taxon>
        <taxon>asterids</taxon>
        <taxon>campanulids</taxon>
        <taxon>Asterales</taxon>
        <taxon>Asteraceae</taxon>
        <taxon>Asteroideae</taxon>
        <taxon>Heliantheae alliance</taxon>
        <taxon>Millerieae</taxon>
        <taxon>Smallanthus</taxon>
    </lineage>
</organism>
<name>A0ACB9FXW1_9ASTR</name>
<accession>A0ACB9FXW1</accession>
<reference evidence="2" key="1">
    <citation type="journal article" date="2022" name="Mol. Ecol. Resour.">
        <title>The genomes of chicory, endive, great burdock and yacon provide insights into Asteraceae palaeo-polyploidization history and plant inulin production.</title>
        <authorList>
            <person name="Fan W."/>
            <person name="Wang S."/>
            <person name="Wang H."/>
            <person name="Wang A."/>
            <person name="Jiang F."/>
            <person name="Liu H."/>
            <person name="Zhao H."/>
            <person name="Xu D."/>
            <person name="Zhang Y."/>
        </authorList>
    </citation>
    <scope>NUCLEOTIDE SEQUENCE [LARGE SCALE GENOMIC DNA]</scope>
    <source>
        <strain evidence="2">cv. Yunnan</strain>
    </source>
</reference>
<evidence type="ECO:0000313" key="1">
    <source>
        <dbReference type="EMBL" id="KAI3775969.1"/>
    </source>
</evidence>
<protein>
    <submittedName>
        <fullName evidence="1">Uncharacterized protein</fullName>
    </submittedName>
</protein>
<proteinExistence type="predicted"/>
<dbReference type="EMBL" id="CM042032">
    <property type="protein sequence ID" value="KAI3775969.1"/>
    <property type="molecule type" value="Genomic_DNA"/>
</dbReference>
<comment type="caution">
    <text evidence="1">The sequence shown here is derived from an EMBL/GenBank/DDBJ whole genome shotgun (WGS) entry which is preliminary data.</text>
</comment>
<keyword evidence="2" id="KW-1185">Reference proteome</keyword>
<dbReference type="Proteomes" id="UP001056120">
    <property type="component" value="Linkage Group LG15"/>
</dbReference>
<evidence type="ECO:0000313" key="2">
    <source>
        <dbReference type="Proteomes" id="UP001056120"/>
    </source>
</evidence>
<reference evidence="1 2" key="2">
    <citation type="journal article" date="2022" name="Mol. Ecol. Resour.">
        <title>The genomes of chicory, endive, great burdock and yacon provide insights into Asteraceae paleo-polyploidization history and plant inulin production.</title>
        <authorList>
            <person name="Fan W."/>
            <person name="Wang S."/>
            <person name="Wang H."/>
            <person name="Wang A."/>
            <person name="Jiang F."/>
            <person name="Liu H."/>
            <person name="Zhao H."/>
            <person name="Xu D."/>
            <person name="Zhang Y."/>
        </authorList>
    </citation>
    <scope>NUCLEOTIDE SEQUENCE [LARGE SCALE GENOMIC DNA]</scope>
    <source>
        <strain evidence="2">cv. Yunnan</strain>
        <tissue evidence="1">Leaves</tissue>
    </source>
</reference>
<sequence length="365" mass="42045">MSSTPAKEVLEPSLEPERDLHQRLHACSRFVAQALELDKVFVREVVADEVDEMADIEEGRMLLDFGKPTLGGLESSINRPTVEAHQFEIKSSIIQKVQNMWQFDSKDHKDPNTHTTGFLEICATFKIRDASDYAVWLRLFPFSLRDRAKAWLLSFPPAKLKARILSFQQDDGETIFEAWERFKELRRKVPHHGLLRWKQCVTFYNFLYSLGRQLIDAYAGGDIGTKTPQQAYEILEQRVHHVDGFTSLAAQVKEISTKIEQMQVHKAPTLRELFGGAHPTSACQIGDQGTHEQVDFMSNQNHPHNNPYSNTYNPRWRNHHNFSRKSGNNSQQPPGFTQRPPFQHQSLQFQGQSSYSRPQQNQFQG</sequence>